<dbReference type="InterPro" id="IPR036365">
    <property type="entry name" value="PGBD-like_sf"/>
</dbReference>
<evidence type="ECO:0000313" key="7">
    <source>
        <dbReference type="EMBL" id="TCS90870.1"/>
    </source>
</evidence>
<dbReference type="Pfam" id="PF00877">
    <property type="entry name" value="NLPC_P60"/>
    <property type="match status" value="1"/>
</dbReference>
<dbReference type="Gene3D" id="1.10.101.10">
    <property type="entry name" value="PGBD-like superfamily/PGBD"/>
    <property type="match status" value="2"/>
</dbReference>
<proteinExistence type="inferred from homology"/>
<dbReference type="InterPro" id="IPR002477">
    <property type="entry name" value="Peptidoglycan-bd-like"/>
</dbReference>
<dbReference type="OrthoDB" id="9808890at2"/>
<evidence type="ECO:0000256" key="4">
    <source>
        <dbReference type="ARBA" id="ARBA00022807"/>
    </source>
</evidence>
<feature type="chain" id="PRO_5039630278" evidence="5">
    <location>
        <begin position="23"/>
        <end position="320"/>
    </location>
</feature>
<dbReference type="GO" id="GO:0006508">
    <property type="term" value="P:proteolysis"/>
    <property type="evidence" value="ECO:0007669"/>
    <property type="project" value="UniProtKB-KW"/>
</dbReference>
<dbReference type="GO" id="GO:0008234">
    <property type="term" value="F:cysteine-type peptidase activity"/>
    <property type="evidence" value="ECO:0007669"/>
    <property type="project" value="UniProtKB-KW"/>
</dbReference>
<dbReference type="EMBL" id="SMAE01000003">
    <property type="protein sequence ID" value="TCS90870.1"/>
    <property type="molecule type" value="Genomic_DNA"/>
</dbReference>
<name>A0A4R3KY22_9FIRM</name>
<protein>
    <submittedName>
        <fullName evidence="7">Putative peptidoglycan binding protein</fullName>
    </submittedName>
</protein>
<keyword evidence="5" id="KW-0732">Signal</keyword>
<evidence type="ECO:0000256" key="2">
    <source>
        <dbReference type="ARBA" id="ARBA00022670"/>
    </source>
</evidence>
<dbReference type="PANTHER" id="PTHR47053">
    <property type="entry name" value="MUREIN DD-ENDOPEPTIDASE MEPH-RELATED"/>
    <property type="match status" value="1"/>
</dbReference>
<organism evidence="7 8">
    <name type="scientific">Keratinibaculum paraultunense</name>
    <dbReference type="NCBI Taxonomy" id="1278232"/>
    <lineage>
        <taxon>Bacteria</taxon>
        <taxon>Bacillati</taxon>
        <taxon>Bacillota</taxon>
        <taxon>Tissierellia</taxon>
        <taxon>Tissierellales</taxon>
        <taxon>Tepidimicrobiaceae</taxon>
        <taxon>Keratinibaculum</taxon>
    </lineage>
</organism>
<dbReference type="PROSITE" id="PS51935">
    <property type="entry name" value="NLPC_P60"/>
    <property type="match status" value="1"/>
</dbReference>
<evidence type="ECO:0000256" key="1">
    <source>
        <dbReference type="ARBA" id="ARBA00007074"/>
    </source>
</evidence>
<dbReference type="SUPFAM" id="SSF47090">
    <property type="entry name" value="PGBD-like"/>
    <property type="match status" value="2"/>
</dbReference>
<dbReference type="Proteomes" id="UP000294567">
    <property type="component" value="Unassembled WGS sequence"/>
</dbReference>
<dbReference type="Gene3D" id="3.90.1720.10">
    <property type="entry name" value="endopeptidase domain like (from Nostoc punctiforme)"/>
    <property type="match status" value="1"/>
</dbReference>
<gene>
    <name evidence="7" type="ORF">EDD65_103183</name>
</gene>
<keyword evidence="8" id="KW-1185">Reference proteome</keyword>
<evidence type="ECO:0000256" key="5">
    <source>
        <dbReference type="SAM" id="SignalP"/>
    </source>
</evidence>
<dbReference type="InterPro" id="IPR051202">
    <property type="entry name" value="Peptidase_C40"/>
</dbReference>
<dbReference type="InterPro" id="IPR038765">
    <property type="entry name" value="Papain-like_cys_pep_sf"/>
</dbReference>
<accession>A0A4R3KY22</accession>
<comment type="caution">
    <text evidence="7">The sequence shown here is derived from an EMBL/GenBank/DDBJ whole genome shotgun (WGS) entry which is preliminary data.</text>
</comment>
<evidence type="ECO:0000313" key="8">
    <source>
        <dbReference type="Proteomes" id="UP000294567"/>
    </source>
</evidence>
<feature type="signal peptide" evidence="5">
    <location>
        <begin position="1"/>
        <end position="22"/>
    </location>
</feature>
<keyword evidence="4" id="KW-0788">Thiol protease</keyword>
<dbReference type="InterPro" id="IPR036366">
    <property type="entry name" value="PGBDSf"/>
</dbReference>
<sequence>MQIKKYLKCTAIAVTMSGILFATPILGQAVLGEQVLKDGMTHEDIKILQEHLIHLNYLELDNTTTYYGEQTTNAIKEFQKSQGLKADGIFGPDTYKALTKVMEIEPLKYNGILKEGMNSEDVKKLQKSLKFLGFLDIDECTTYFGQETKQALMDFQKIHNLKVDGIAGAETIRILNEALSGNKHRNKIASANRGSLSNQSLGQDIVSTAKKYIGTPHSSRNSNGFDCSGFTSYVYKQHGINISRSSAEQANDGEYVSKDDLEIGDLVIFNDTYKSGPSHTGIYIGDGNFIHASSSKGVIISDLNSDSYWSKRFYCGRRVL</sequence>
<dbReference type="Pfam" id="PF01471">
    <property type="entry name" value="PG_binding_1"/>
    <property type="match status" value="2"/>
</dbReference>
<dbReference type="PANTHER" id="PTHR47053:SF1">
    <property type="entry name" value="MUREIN DD-ENDOPEPTIDASE MEPH-RELATED"/>
    <property type="match status" value="1"/>
</dbReference>
<dbReference type="InterPro" id="IPR000064">
    <property type="entry name" value="NLP_P60_dom"/>
</dbReference>
<keyword evidence="3" id="KW-0378">Hydrolase</keyword>
<evidence type="ECO:0000259" key="6">
    <source>
        <dbReference type="PROSITE" id="PS51935"/>
    </source>
</evidence>
<reference evidence="7 8" key="1">
    <citation type="submission" date="2019-03" db="EMBL/GenBank/DDBJ databases">
        <title>Genomic Encyclopedia of Type Strains, Phase IV (KMG-IV): sequencing the most valuable type-strain genomes for metagenomic binning, comparative biology and taxonomic classification.</title>
        <authorList>
            <person name="Goeker M."/>
        </authorList>
    </citation>
    <scope>NUCLEOTIDE SEQUENCE [LARGE SCALE GENOMIC DNA]</scope>
    <source>
        <strain evidence="7 8">DSM 26752</strain>
    </source>
</reference>
<comment type="similarity">
    <text evidence="1">Belongs to the peptidase C40 family.</text>
</comment>
<dbReference type="AlphaFoldDB" id="A0A4R3KY22"/>
<feature type="domain" description="NlpC/P60" evidence="6">
    <location>
        <begin position="199"/>
        <end position="320"/>
    </location>
</feature>
<dbReference type="SUPFAM" id="SSF54001">
    <property type="entry name" value="Cysteine proteinases"/>
    <property type="match status" value="1"/>
</dbReference>
<keyword evidence="2" id="KW-0645">Protease</keyword>
<evidence type="ECO:0000256" key="3">
    <source>
        <dbReference type="ARBA" id="ARBA00022801"/>
    </source>
</evidence>
<dbReference type="RefSeq" id="WP_132026595.1">
    <property type="nucleotide sequence ID" value="NZ_CP068564.1"/>
</dbReference>